<dbReference type="SUPFAM" id="SSF49584">
    <property type="entry name" value="Periplasmic chaperone C-domain"/>
    <property type="match status" value="1"/>
</dbReference>
<sequence length="244" mass="26558">MQKVTTLFCAALATLVLTPLAANAAIALDRTRVIYNEGDKSVPLTVTNEHLSKPYLAQSWIENSAGQKITSPVFVTPPVQRIEANSKSQIKVQLSPEAASLPADRESVFYLNIREIPPAVEKSNVLQIALQTKIKLFYRPKAIQTQDRMETVEGAQGIRMTQNGGQYTIDNTTAFHLSVTRMDASGGKEVKFNPIMVAPKSSATFSAPALGNTPTAYYVNDYGDTKPLKFSCSGNTCSVQAENK</sequence>
<evidence type="ECO:0000256" key="5">
    <source>
        <dbReference type="ARBA" id="ARBA00022764"/>
    </source>
</evidence>
<proteinExistence type="inferred from homology"/>
<dbReference type="Gene3D" id="2.60.40.10">
    <property type="entry name" value="Immunoglobulins"/>
    <property type="match status" value="2"/>
</dbReference>
<dbReference type="PRINTS" id="PR00969">
    <property type="entry name" value="CHAPERONPILI"/>
</dbReference>
<keyword evidence="7" id="KW-0393">Immunoglobulin domain</keyword>
<evidence type="ECO:0000256" key="8">
    <source>
        <dbReference type="RuleBase" id="RU003918"/>
    </source>
</evidence>
<dbReference type="PANTHER" id="PTHR30251:SF5">
    <property type="entry name" value="FIMBRIAL CHAPARONE PROTEIN"/>
    <property type="match status" value="1"/>
</dbReference>
<evidence type="ECO:0000256" key="9">
    <source>
        <dbReference type="SAM" id="SignalP"/>
    </source>
</evidence>
<dbReference type="GO" id="GO:0071555">
    <property type="term" value="P:cell wall organization"/>
    <property type="evidence" value="ECO:0007669"/>
    <property type="project" value="InterPro"/>
</dbReference>
<dbReference type="AlphaFoldDB" id="A0A1B8GZD6"/>
<evidence type="ECO:0000259" key="11">
    <source>
        <dbReference type="Pfam" id="PF02753"/>
    </source>
</evidence>
<dbReference type="SUPFAM" id="SSF49354">
    <property type="entry name" value="PapD-like"/>
    <property type="match status" value="1"/>
</dbReference>
<comment type="similarity">
    <text evidence="2 8">Belongs to the periplasmic pilus chaperone family.</text>
</comment>
<gene>
    <name evidence="12" type="ORF">AYY18_12415</name>
</gene>
<feature type="signal peptide" evidence="9">
    <location>
        <begin position="1"/>
        <end position="24"/>
    </location>
</feature>
<evidence type="ECO:0000256" key="6">
    <source>
        <dbReference type="ARBA" id="ARBA00023186"/>
    </source>
</evidence>
<dbReference type="GO" id="GO:0030288">
    <property type="term" value="C:outer membrane-bounded periplasmic space"/>
    <property type="evidence" value="ECO:0007669"/>
    <property type="project" value="InterPro"/>
</dbReference>
<dbReference type="EMBL" id="LZEY01000061">
    <property type="protein sequence ID" value="OBU02184.1"/>
    <property type="molecule type" value="Genomic_DNA"/>
</dbReference>
<comment type="caution">
    <text evidence="12">The sequence shown here is derived from an EMBL/GenBank/DDBJ whole genome shotgun (WGS) entry which is preliminary data.</text>
</comment>
<keyword evidence="5" id="KW-0574">Periplasm</keyword>
<evidence type="ECO:0000256" key="4">
    <source>
        <dbReference type="ARBA" id="ARBA00022729"/>
    </source>
</evidence>
<keyword evidence="4 9" id="KW-0732">Signal</keyword>
<comment type="subcellular location">
    <subcellularLocation>
        <location evidence="1 8">Periplasm</location>
    </subcellularLocation>
</comment>
<dbReference type="PROSITE" id="PS00635">
    <property type="entry name" value="PILI_CHAPERONE"/>
    <property type="match status" value="1"/>
</dbReference>
<evidence type="ECO:0000256" key="1">
    <source>
        <dbReference type="ARBA" id="ARBA00004418"/>
    </source>
</evidence>
<accession>A0A1B8GZD6</accession>
<dbReference type="RefSeq" id="WP_067406705.1">
    <property type="nucleotide sequence ID" value="NZ_LZEY01000061.1"/>
</dbReference>
<protein>
    <submittedName>
        <fullName evidence="12">Molecular chaperone</fullName>
    </submittedName>
</protein>
<dbReference type="FunFam" id="2.60.40.10:FF:000458">
    <property type="entry name" value="Molecular chaperone FimC"/>
    <property type="match status" value="1"/>
</dbReference>
<evidence type="ECO:0000256" key="2">
    <source>
        <dbReference type="ARBA" id="ARBA00007399"/>
    </source>
</evidence>
<dbReference type="InterPro" id="IPR001829">
    <property type="entry name" value="Pili_assmbl_chaperone_bac"/>
</dbReference>
<evidence type="ECO:0000313" key="13">
    <source>
        <dbReference type="Proteomes" id="UP000092377"/>
    </source>
</evidence>
<dbReference type="Proteomes" id="UP000092377">
    <property type="component" value="Unassembled WGS sequence"/>
</dbReference>
<dbReference type="InterPro" id="IPR050643">
    <property type="entry name" value="Periplasmic_pilus_chap"/>
</dbReference>
<dbReference type="InterPro" id="IPR013783">
    <property type="entry name" value="Ig-like_fold"/>
</dbReference>
<evidence type="ECO:0000259" key="10">
    <source>
        <dbReference type="Pfam" id="PF00345"/>
    </source>
</evidence>
<dbReference type="InterPro" id="IPR036316">
    <property type="entry name" value="Pili_assmbl_chap_C_dom_sf"/>
</dbReference>
<dbReference type="Pfam" id="PF00345">
    <property type="entry name" value="PapD_N"/>
    <property type="match status" value="1"/>
</dbReference>
<dbReference type="OrthoDB" id="9131059at2"/>
<evidence type="ECO:0000313" key="12">
    <source>
        <dbReference type="EMBL" id="OBU02184.1"/>
    </source>
</evidence>
<name>A0A1B8GZD6_9GAMM</name>
<evidence type="ECO:0000256" key="7">
    <source>
        <dbReference type="ARBA" id="ARBA00023319"/>
    </source>
</evidence>
<dbReference type="InterPro" id="IPR016147">
    <property type="entry name" value="Pili_assmbl_chaperone_N"/>
</dbReference>
<feature type="domain" description="Pili assembly chaperone C-terminal" evidence="11">
    <location>
        <begin position="169"/>
        <end position="225"/>
    </location>
</feature>
<evidence type="ECO:0000256" key="3">
    <source>
        <dbReference type="ARBA" id="ARBA00022558"/>
    </source>
</evidence>
<feature type="domain" description="Pili assembly chaperone N-terminal" evidence="10">
    <location>
        <begin position="26"/>
        <end position="143"/>
    </location>
</feature>
<dbReference type="InterPro" id="IPR008962">
    <property type="entry name" value="PapD-like_sf"/>
</dbReference>
<feature type="chain" id="PRO_5008609161" evidence="9">
    <location>
        <begin position="25"/>
        <end position="244"/>
    </location>
</feature>
<reference evidence="13" key="1">
    <citation type="submission" date="2016-06" db="EMBL/GenBank/DDBJ databases">
        <authorList>
            <person name="Butler K."/>
        </authorList>
    </citation>
    <scope>NUCLEOTIDE SEQUENCE [LARGE SCALE GENOMIC DNA]</scope>
    <source>
        <strain evidence="13">GCSL-Mp20</strain>
    </source>
</reference>
<keyword evidence="3" id="KW-1029">Fimbrium biogenesis</keyword>
<dbReference type="Pfam" id="PF02753">
    <property type="entry name" value="PapD_C"/>
    <property type="match status" value="1"/>
</dbReference>
<keyword evidence="6 8" id="KW-0143">Chaperone</keyword>
<keyword evidence="13" id="KW-1185">Reference proteome</keyword>
<organism evidence="12 13">
    <name type="scientific">Morganella psychrotolerans</name>
    <dbReference type="NCBI Taxonomy" id="368603"/>
    <lineage>
        <taxon>Bacteria</taxon>
        <taxon>Pseudomonadati</taxon>
        <taxon>Pseudomonadota</taxon>
        <taxon>Gammaproteobacteria</taxon>
        <taxon>Enterobacterales</taxon>
        <taxon>Morganellaceae</taxon>
        <taxon>Morganella</taxon>
    </lineage>
</organism>
<dbReference type="InterPro" id="IPR016148">
    <property type="entry name" value="Pili_assmbl_chaperone_C"/>
</dbReference>
<dbReference type="InterPro" id="IPR018046">
    <property type="entry name" value="Pili_assmbl_chaperone_CS"/>
</dbReference>
<dbReference type="PANTHER" id="PTHR30251">
    <property type="entry name" value="PILUS ASSEMBLY CHAPERONE"/>
    <property type="match status" value="1"/>
</dbReference>